<dbReference type="AlphaFoldDB" id="A0A2K3D7Z2"/>
<protein>
    <submittedName>
        <fullName evidence="1">Uncharacterized protein</fullName>
    </submittedName>
</protein>
<evidence type="ECO:0000313" key="1">
    <source>
        <dbReference type="EMBL" id="PNW76651.1"/>
    </source>
</evidence>
<dbReference type="GeneID" id="66055269"/>
<dbReference type="InParanoid" id="A0A2K3D7Z2"/>
<dbReference type="Proteomes" id="UP000006906">
    <property type="component" value="Chromosome 11"/>
</dbReference>
<accession>A0A2K3D7Z2</accession>
<dbReference type="EMBL" id="CM008972">
    <property type="protein sequence ID" value="PNW76651.1"/>
    <property type="molecule type" value="Genomic_DNA"/>
</dbReference>
<dbReference type="RefSeq" id="XP_042919520.1">
    <property type="nucleotide sequence ID" value="XM_043067524.1"/>
</dbReference>
<reference evidence="1 2" key="1">
    <citation type="journal article" date="2007" name="Science">
        <title>The Chlamydomonas genome reveals the evolution of key animal and plant functions.</title>
        <authorList>
            <person name="Merchant S.S."/>
            <person name="Prochnik S.E."/>
            <person name="Vallon O."/>
            <person name="Harris E.H."/>
            <person name="Karpowicz S.J."/>
            <person name="Witman G.B."/>
            <person name="Terry A."/>
            <person name="Salamov A."/>
            <person name="Fritz-Laylin L.K."/>
            <person name="Marechal-Drouard L."/>
            <person name="Marshall W.F."/>
            <person name="Qu L.H."/>
            <person name="Nelson D.R."/>
            <person name="Sanderfoot A.A."/>
            <person name="Spalding M.H."/>
            <person name="Kapitonov V.V."/>
            <person name="Ren Q."/>
            <person name="Ferris P."/>
            <person name="Lindquist E."/>
            <person name="Shapiro H."/>
            <person name="Lucas S.M."/>
            <person name="Grimwood J."/>
            <person name="Schmutz J."/>
            <person name="Cardol P."/>
            <person name="Cerutti H."/>
            <person name="Chanfreau G."/>
            <person name="Chen C.L."/>
            <person name="Cognat V."/>
            <person name="Croft M.T."/>
            <person name="Dent R."/>
            <person name="Dutcher S."/>
            <person name="Fernandez E."/>
            <person name="Fukuzawa H."/>
            <person name="Gonzalez-Ballester D."/>
            <person name="Gonzalez-Halphen D."/>
            <person name="Hallmann A."/>
            <person name="Hanikenne M."/>
            <person name="Hippler M."/>
            <person name="Inwood W."/>
            <person name="Jabbari K."/>
            <person name="Kalanon M."/>
            <person name="Kuras R."/>
            <person name="Lefebvre P.A."/>
            <person name="Lemaire S.D."/>
            <person name="Lobanov A.V."/>
            <person name="Lohr M."/>
            <person name="Manuell A."/>
            <person name="Meier I."/>
            <person name="Mets L."/>
            <person name="Mittag M."/>
            <person name="Mittelmeier T."/>
            <person name="Moroney J.V."/>
            <person name="Moseley J."/>
            <person name="Napoli C."/>
            <person name="Nedelcu A.M."/>
            <person name="Niyogi K."/>
            <person name="Novoselov S.V."/>
            <person name="Paulsen I.T."/>
            <person name="Pazour G."/>
            <person name="Purton S."/>
            <person name="Ral J.P."/>
            <person name="Riano-Pachon D.M."/>
            <person name="Riekhof W."/>
            <person name="Rymarquis L."/>
            <person name="Schroda M."/>
            <person name="Stern D."/>
            <person name="Umen J."/>
            <person name="Willows R."/>
            <person name="Wilson N."/>
            <person name="Zimmer S.L."/>
            <person name="Allmer J."/>
            <person name="Balk J."/>
            <person name="Bisova K."/>
            <person name="Chen C.J."/>
            <person name="Elias M."/>
            <person name="Gendler K."/>
            <person name="Hauser C."/>
            <person name="Lamb M.R."/>
            <person name="Ledford H."/>
            <person name="Long J.C."/>
            <person name="Minagawa J."/>
            <person name="Page M.D."/>
            <person name="Pan J."/>
            <person name="Pootakham W."/>
            <person name="Roje S."/>
            <person name="Rose A."/>
            <person name="Stahlberg E."/>
            <person name="Terauchi A.M."/>
            <person name="Yang P."/>
            <person name="Ball S."/>
            <person name="Bowler C."/>
            <person name="Dieckmann C.L."/>
            <person name="Gladyshev V.N."/>
            <person name="Green P."/>
            <person name="Jorgensen R."/>
            <person name="Mayfield S."/>
            <person name="Mueller-Roeber B."/>
            <person name="Rajamani S."/>
            <person name="Sayre R.T."/>
            <person name="Brokstein P."/>
            <person name="Dubchak I."/>
            <person name="Goodstein D."/>
            <person name="Hornick L."/>
            <person name="Huang Y.W."/>
            <person name="Jhaveri J."/>
            <person name="Luo Y."/>
            <person name="Martinez D."/>
            <person name="Ngau W.C."/>
            <person name="Otillar B."/>
            <person name="Poliakov A."/>
            <person name="Porter A."/>
            <person name="Szajkowski L."/>
            <person name="Werner G."/>
            <person name="Zhou K."/>
            <person name="Grigoriev I.V."/>
            <person name="Rokhsar D.S."/>
            <person name="Grossman A.R."/>
        </authorList>
    </citation>
    <scope>NUCLEOTIDE SEQUENCE [LARGE SCALE GENOMIC DNA]</scope>
    <source>
        <strain evidence="2">CC-503</strain>
    </source>
</reference>
<sequence length="87" mass="8759">MDGCRLWRVSPACGVCGPGGLWVFMDTCVAHSSCGWCAAGGKGPLPIASEAQCKPRSIAGRRSRACVGKQAQTCGGGGGSLTCVRAS</sequence>
<proteinExistence type="predicted"/>
<dbReference type="Gramene" id="PNW76651">
    <property type="protein sequence ID" value="PNW76651"/>
    <property type="gene ID" value="CHLRE_11g467771v5"/>
</dbReference>
<organism evidence="1 2">
    <name type="scientific">Chlamydomonas reinhardtii</name>
    <name type="common">Chlamydomonas smithii</name>
    <dbReference type="NCBI Taxonomy" id="3055"/>
    <lineage>
        <taxon>Eukaryota</taxon>
        <taxon>Viridiplantae</taxon>
        <taxon>Chlorophyta</taxon>
        <taxon>core chlorophytes</taxon>
        <taxon>Chlorophyceae</taxon>
        <taxon>CS clade</taxon>
        <taxon>Chlamydomonadales</taxon>
        <taxon>Chlamydomonadaceae</taxon>
        <taxon>Chlamydomonas</taxon>
    </lineage>
</organism>
<evidence type="ECO:0000313" key="2">
    <source>
        <dbReference type="Proteomes" id="UP000006906"/>
    </source>
</evidence>
<name>A0A2K3D7Z2_CHLRE</name>
<dbReference type="KEGG" id="cre:CHLRE_11g467771v5"/>
<keyword evidence="2" id="KW-1185">Reference proteome</keyword>
<gene>
    <name evidence="1" type="ORF">CHLRE_11g467771v5</name>
</gene>